<dbReference type="EC" id="7.2.4.2" evidence="16"/>
<keyword evidence="12 16" id="KW-0406">Ion transport</keyword>
<comment type="catalytic activity">
    <reaction evidence="15 16 17">
        <text>oxaloacetate + 2 Na(+)(in) + H(+) = pyruvate + 2 Na(+)(out) + CO2</text>
        <dbReference type="Rhea" id="RHEA:57724"/>
        <dbReference type="ChEBI" id="CHEBI:15361"/>
        <dbReference type="ChEBI" id="CHEBI:15378"/>
        <dbReference type="ChEBI" id="CHEBI:16452"/>
        <dbReference type="ChEBI" id="CHEBI:16526"/>
        <dbReference type="ChEBI" id="CHEBI:29101"/>
        <dbReference type="EC" id="7.2.4.2"/>
    </reaction>
</comment>
<comment type="similarity">
    <text evidence="4 16 17">Belongs to the OadG family.</text>
</comment>
<keyword evidence="9 16" id="KW-1278">Translocase</keyword>
<comment type="caution">
    <text evidence="18">The sequence shown here is derived from an EMBL/GenBank/DDBJ whole genome shotgun (WGS) entry which is preliminary data.</text>
</comment>
<evidence type="ECO:0000256" key="11">
    <source>
        <dbReference type="ARBA" id="ARBA00023053"/>
    </source>
</evidence>
<evidence type="ECO:0000256" key="16">
    <source>
        <dbReference type="HAMAP-Rule" id="MF_00404"/>
    </source>
</evidence>
<evidence type="ECO:0000313" key="19">
    <source>
        <dbReference type="Proteomes" id="UP001500359"/>
    </source>
</evidence>
<keyword evidence="8 16" id="KW-0812">Transmembrane</keyword>
<reference evidence="19" key="1">
    <citation type="journal article" date="2019" name="Int. J. Syst. Evol. Microbiol.">
        <title>The Global Catalogue of Microorganisms (GCM) 10K type strain sequencing project: providing services to taxonomists for standard genome sequencing and annotation.</title>
        <authorList>
            <consortium name="The Broad Institute Genomics Platform"/>
            <consortium name="The Broad Institute Genome Sequencing Center for Infectious Disease"/>
            <person name="Wu L."/>
            <person name="Ma J."/>
        </authorList>
    </citation>
    <scope>NUCLEOTIDE SEQUENCE [LARGE SCALE GENOMIC DNA]</scope>
    <source>
        <strain evidence="19">JCM 15896</strain>
    </source>
</reference>
<dbReference type="Pfam" id="PF04277">
    <property type="entry name" value="OAD_gamma"/>
    <property type="match status" value="1"/>
</dbReference>
<gene>
    <name evidence="16" type="primary">oadG</name>
    <name evidence="18" type="ORF">GCM10009114_24730</name>
</gene>
<evidence type="ECO:0000256" key="4">
    <source>
        <dbReference type="ARBA" id="ARBA00005844"/>
    </source>
</evidence>
<dbReference type="InterPro" id="IPR023424">
    <property type="entry name" value="OadG"/>
</dbReference>
<dbReference type="Proteomes" id="UP001500359">
    <property type="component" value="Unassembled WGS sequence"/>
</dbReference>
<evidence type="ECO:0000256" key="8">
    <source>
        <dbReference type="ARBA" id="ARBA00022692"/>
    </source>
</evidence>
<keyword evidence="14 16" id="KW-0739">Sodium transport</keyword>
<organism evidence="18 19">
    <name type="scientific">Aliiglaciecola litoralis</name>
    <dbReference type="NCBI Taxonomy" id="582857"/>
    <lineage>
        <taxon>Bacteria</taxon>
        <taxon>Pseudomonadati</taxon>
        <taxon>Pseudomonadota</taxon>
        <taxon>Gammaproteobacteria</taxon>
        <taxon>Alteromonadales</taxon>
        <taxon>Alteromonadaceae</taxon>
        <taxon>Aliiglaciecola</taxon>
    </lineage>
</organism>
<protein>
    <recommendedName>
        <fullName evidence="16">Probable oxaloacetate decarboxylase gamma chain</fullName>
        <ecNumber evidence="16">7.2.4.2</ecNumber>
    </recommendedName>
</protein>
<accession>A0ABP3WWS4</accession>
<feature type="transmembrane region" description="Helical" evidence="16 17">
    <location>
        <begin position="6"/>
        <end position="27"/>
    </location>
</feature>
<dbReference type="InterPro" id="IPR005899">
    <property type="entry name" value="Na_pump_deCOase"/>
</dbReference>
<keyword evidence="19" id="KW-1185">Reference proteome</keyword>
<proteinExistence type="inferred from homology"/>
<comment type="subcellular location">
    <subcellularLocation>
        <location evidence="3 16 17">Cell membrane</location>
        <topology evidence="3 16 17">Single-pass membrane protein</topology>
    </subcellularLocation>
</comment>
<evidence type="ECO:0000256" key="1">
    <source>
        <dbReference type="ARBA" id="ARBA00001959"/>
    </source>
</evidence>
<evidence type="ECO:0000256" key="6">
    <source>
        <dbReference type="ARBA" id="ARBA00022448"/>
    </source>
</evidence>
<keyword evidence="7 16" id="KW-1003">Cell membrane</keyword>
<evidence type="ECO:0000256" key="7">
    <source>
        <dbReference type="ARBA" id="ARBA00022475"/>
    </source>
</evidence>
<evidence type="ECO:0000256" key="17">
    <source>
        <dbReference type="RuleBase" id="RU004278"/>
    </source>
</evidence>
<sequence>MVVGMGVVFVFLTLMIGAVNLIAYLNAKFPEQVTHSYGTPSRSKSTNVNADPAIPVAAITAAVHQYRKNRQSR</sequence>
<keyword evidence="10 16" id="KW-1133">Transmembrane helix</keyword>
<comment type="function">
    <text evidence="2 16 17">Catalyzes the decarboxylation of oxaloacetate coupled to Na(+) translocation.</text>
</comment>
<evidence type="ECO:0000256" key="2">
    <source>
        <dbReference type="ARBA" id="ARBA00003002"/>
    </source>
</evidence>
<evidence type="ECO:0000256" key="13">
    <source>
        <dbReference type="ARBA" id="ARBA00023136"/>
    </source>
</evidence>
<keyword evidence="13 16" id="KW-0472">Membrane</keyword>
<keyword evidence="6 16" id="KW-0813">Transport</keyword>
<comment type="cofactor">
    <cofactor evidence="1 16 17">
        <name>Na(+)</name>
        <dbReference type="ChEBI" id="CHEBI:29101"/>
    </cofactor>
</comment>
<dbReference type="NCBIfam" id="TIGR01195">
    <property type="entry name" value="oadG_fam"/>
    <property type="match status" value="1"/>
</dbReference>
<evidence type="ECO:0000256" key="10">
    <source>
        <dbReference type="ARBA" id="ARBA00022989"/>
    </source>
</evidence>
<evidence type="ECO:0000313" key="18">
    <source>
        <dbReference type="EMBL" id="GAA0857754.1"/>
    </source>
</evidence>
<evidence type="ECO:0000256" key="5">
    <source>
        <dbReference type="ARBA" id="ARBA00011869"/>
    </source>
</evidence>
<evidence type="ECO:0000256" key="9">
    <source>
        <dbReference type="ARBA" id="ARBA00022967"/>
    </source>
</evidence>
<evidence type="ECO:0000256" key="15">
    <source>
        <dbReference type="ARBA" id="ARBA00048176"/>
    </source>
</evidence>
<evidence type="ECO:0000256" key="3">
    <source>
        <dbReference type="ARBA" id="ARBA00004162"/>
    </source>
</evidence>
<evidence type="ECO:0000256" key="12">
    <source>
        <dbReference type="ARBA" id="ARBA00023065"/>
    </source>
</evidence>
<dbReference type="HAMAP" id="MF_00404">
    <property type="entry name" value="OadG"/>
    <property type="match status" value="1"/>
</dbReference>
<comment type="subunit">
    <text evidence="5 16">Heterotrimer of an alpha, a beta and a gamma subunit.</text>
</comment>
<keyword evidence="11 16" id="KW-0915">Sodium</keyword>
<evidence type="ECO:0000256" key="14">
    <source>
        <dbReference type="ARBA" id="ARBA00023201"/>
    </source>
</evidence>
<name>A0ABP3WWS4_9ALTE</name>
<dbReference type="EMBL" id="BAAAFD010000007">
    <property type="protein sequence ID" value="GAA0857754.1"/>
    <property type="molecule type" value="Genomic_DNA"/>
</dbReference>